<keyword evidence="8" id="KW-0472">Membrane</keyword>
<feature type="compositionally biased region" description="Low complexity" evidence="7">
    <location>
        <begin position="15"/>
        <end position="28"/>
    </location>
</feature>
<dbReference type="PANTHER" id="PTHR43545">
    <property type="entry name" value="FORMATE DEHYDROGENASE, NITRATE-INDUCIBLE, IRON-SULFUR SUBUNIT"/>
    <property type="match status" value="1"/>
</dbReference>
<dbReference type="InterPro" id="IPR017900">
    <property type="entry name" value="4Fe4S_Fe_S_CS"/>
</dbReference>
<evidence type="ECO:0000256" key="5">
    <source>
        <dbReference type="ARBA" id="ARBA00023004"/>
    </source>
</evidence>
<evidence type="ECO:0000256" key="1">
    <source>
        <dbReference type="ARBA" id="ARBA00004196"/>
    </source>
</evidence>
<feature type="transmembrane region" description="Helical" evidence="8">
    <location>
        <begin position="386"/>
        <end position="406"/>
    </location>
</feature>
<feature type="region of interest" description="Disordered" evidence="7">
    <location>
        <begin position="1"/>
        <end position="28"/>
    </location>
</feature>
<name>A0ABV5WYS0_9MICO</name>
<feature type="domain" description="4Fe-4S ferredoxin-type" evidence="9">
    <location>
        <begin position="39"/>
        <end position="68"/>
    </location>
</feature>
<comment type="subcellular location">
    <subcellularLocation>
        <location evidence="1">Cell envelope</location>
    </subcellularLocation>
</comment>
<feature type="region of interest" description="Disordered" evidence="7">
    <location>
        <begin position="263"/>
        <end position="283"/>
    </location>
</feature>
<dbReference type="EMBL" id="JBHMAU010000003">
    <property type="protein sequence ID" value="MFB9774859.1"/>
    <property type="molecule type" value="Genomic_DNA"/>
</dbReference>
<evidence type="ECO:0000256" key="4">
    <source>
        <dbReference type="ARBA" id="ARBA00022737"/>
    </source>
</evidence>
<proteinExistence type="predicted"/>
<evidence type="ECO:0000256" key="6">
    <source>
        <dbReference type="ARBA" id="ARBA00023014"/>
    </source>
</evidence>
<feature type="compositionally biased region" description="Low complexity" evidence="7">
    <location>
        <begin position="169"/>
        <end position="193"/>
    </location>
</feature>
<gene>
    <name evidence="10" type="ORF">ACFFN1_00190</name>
</gene>
<protein>
    <submittedName>
        <fullName evidence="10">4Fe-4S dicluster domain-containing protein</fullName>
    </submittedName>
</protein>
<evidence type="ECO:0000256" key="2">
    <source>
        <dbReference type="ARBA" id="ARBA00022485"/>
    </source>
</evidence>
<accession>A0ABV5WYS0</accession>
<feature type="domain" description="4Fe-4S ferredoxin-type" evidence="9">
    <location>
        <begin position="232"/>
        <end position="261"/>
    </location>
</feature>
<comment type="caution">
    <text evidence="10">The sequence shown here is derived from an EMBL/GenBank/DDBJ whole genome shotgun (WGS) entry which is preliminary data.</text>
</comment>
<reference evidence="10 11" key="1">
    <citation type="submission" date="2024-09" db="EMBL/GenBank/DDBJ databases">
        <authorList>
            <person name="Sun Q."/>
            <person name="Mori K."/>
        </authorList>
    </citation>
    <scope>NUCLEOTIDE SEQUENCE [LARGE SCALE GENOMIC DNA]</scope>
    <source>
        <strain evidence="10 11">JCM 11683</strain>
    </source>
</reference>
<dbReference type="Pfam" id="PF13247">
    <property type="entry name" value="Fer4_11"/>
    <property type="match status" value="2"/>
</dbReference>
<keyword evidence="3" id="KW-0479">Metal-binding</keyword>
<dbReference type="SUPFAM" id="SSF54862">
    <property type="entry name" value="4Fe-4S ferredoxins"/>
    <property type="match status" value="1"/>
</dbReference>
<dbReference type="InterPro" id="IPR051555">
    <property type="entry name" value="FDH_Electron_Transfer_Unit"/>
</dbReference>
<dbReference type="PANTHER" id="PTHR43545:SF6">
    <property type="entry name" value="FORMATE DEHYDROGENASE, NITRATE-INDUCIBLE, IRON-SULFUR SUBUNIT"/>
    <property type="match status" value="1"/>
</dbReference>
<evidence type="ECO:0000256" key="7">
    <source>
        <dbReference type="SAM" id="MobiDB-lite"/>
    </source>
</evidence>
<keyword evidence="6" id="KW-0411">Iron-sulfur</keyword>
<feature type="region of interest" description="Disordered" evidence="7">
    <location>
        <begin position="169"/>
        <end position="194"/>
    </location>
</feature>
<evidence type="ECO:0000256" key="8">
    <source>
        <dbReference type="SAM" id="Phobius"/>
    </source>
</evidence>
<evidence type="ECO:0000313" key="11">
    <source>
        <dbReference type="Proteomes" id="UP001589707"/>
    </source>
</evidence>
<dbReference type="Proteomes" id="UP001589707">
    <property type="component" value="Unassembled WGS sequence"/>
</dbReference>
<keyword evidence="8" id="KW-0812">Transmembrane</keyword>
<feature type="domain" description="4Fe-4S ferredoxin-type" evidence="9">
    <location>
        <begin position="200"/>
        <end position="231"/>
    </location>
</feature>
<sequence length="410" mass="41909">MTAPITAPTAPQRGAAASTPAATADPAAAVHWEHTHERKGFFTDTSICIGCKACEVACKEWNRNPADGNLELLGSSYDNTGGLGANTWRHVAFIEQDSERISAARESGRRLVSLGMPTIRPRTDTAAPAESASAPAPASAPPADVPAGTSAASAGGGVDALTAAEALGASGADPPSAGGPAAAAATASGTDLTPPDTPEFRWLMASDVCKHCTHAGCLDVCPTGALFRTEFGTVVVQDDVCNGCGTCVAGCPFGVIERRDDGTINPPTERENPAAGKPIDQDVPHRGTANKCTLCYDRLVAGDQPACAKTCPTTSIKFGDRADMVATAEQRVRDLHAQGMTEARLYGANPNDGVGGTGSVFLLLDEPEVYGLPPDPRVATKDLPQMFATAGIAAAGMIAATALAFLGGRK</sequence>
<dbReference type="RefSeq" id="WP_376837495.1">
    <property type="nucleotide sequence ID" value="NZ_JBHMAU010000003.1"/>
</dbReference>
<feature type="compositionally biased region" description="Low complexity" evidence="7">
    <location>
        <begin position="126"/>
        <end position="137"/>
    </location>
</feature>
<feature type="region of interest" description="Disordered" evidence="7">
    <location>
        <begin position="119"/>
        <end position="155"/>
    </location>
</feature>
<keyword evidence="4" id="KW-0677">Repeat</keyword>
<keyword evidence="5" id="KW-0408">Iron</keyword>
<dbReference type="PROSITE" id="PS00198">
    <property type="entry name" value="4FE4S_FER_1"/>
    <property type="match status" value="1"/>
</dbReference>
<evidence type="ECO:0000313" key="10">
    <source>
        <dbReference type="EMBL" id="MFB9774859.1"/>
    </source>
</evidence>
<organism evidence="10 11">
    <name type="scientific">Brevibacterium otitidis</name>
    <dbReference type="NCBI Taxonomy" id="53364"/>
    <lineage>
        <taxon>Bacteria</taxon>
        <taxon>Bacillati</taxon>
        <taxon>Actinomycetota</taxon>
        <taxon>Actinomycetes</taxon>
        <taxon>Micrococcales</taxon>
        <taxon>Brevibacteriaceae</taxon>
        <taxon>Brevibacterium</taxon>
    </lineage>
</organism>
<keyword evidence="8" id="KW-1133">Transmembrane helix</keyword>
<evidence type="ECO:0000259" key="9">
    <source>
        <dbReference type="PROSITE" id="PS51379"/>
    </source>
</evidence>
<keyword evidence="2" id="KW-0004">4Fe-4S</keyword>
<dbReference type="PROSITE" id="PS51379">
    <property type="entry name" value="4FE4S_FER_2"/>
    <property type="match status" value="3"/>
</dbReference>
<dbReference type="Gene3D" id="3.30.70.20">
    <property type="match status" value="3"/>
</dbReference>
<keyword evidence="11" id="KW-1185">Reference proteome</keyword>
<feature type="compositionally biased region" description="Basic and acidic residues" evidence="7">
    <location>
        <begin position="263"/>
        <end position="272"/>
    </location>
</feature>
<dbReference type="InterPro" id="IPR017896">
    <property type="entry name" value="4Fe4S_Fe-S-bd"/>
</dbReference>
<evidence type="ECO:0000256" key="3">
    <source>
        <dbReference type="ARBA" id="ARBA00022723"/>
    </source>
</evidence>